<evidence type="ECO:0000259" key="1">
    <source>
        <dbReference type="Pfam" id="PF03869"/>
    </source>
</evidence>
<dbReference type="RefSeq" id="WP_133283396.1">
    <property type="nucleotide sequence ID" value="NZ_SMSI01000001.1"/>
</dbReference>
<dbReference type="Gene3D" id="1.10.1220.10">
    <property type="entry name" value="Met repressor-like"/>
    <property type="match status" value="1"/>
</dbReference>
<comment type="caution">
    <text evidence="2">The sequence shown here is derived from an EMBL/GenBank/DDBJ whole genome shotgun (WGS) entry which is preliminary data.</text>
</comment>
<protein>
    <submittedName>
        <fullName evidence="2">Arc family DNA-binding protein</fullName>
    </submittedName>
</protein>
<keyword evidence="2" id="KW-0238">DNA-binding</keyword>
<feature type="domain" description="Arc-like DNA binding" evidence="1">
    <location>
        <begin position="2"/>
        <end position="43"/>
    </location>
</feature>
<dbReference type="GO" id="GO:0006355">
    <property type="term" value="P:regulation of DNA-templated transcription"/>
    <property type="evidence" value="ECO:0007669"/>
    <property type="project" value="InterPro"/>
</dbReference>
<dbReference type="InterPro" id="IPR010985">
    <property type="entry name" value="Ribbon_hlx_hlx"/>
</dbReference>
<reference evidence="2 3" key="1">
    <citation type="journal article" date="2013" name="Int. J. Syst. Evol. Microbiol.">
        <title>Hoeflea suaedae sp. nov., an endophytic bacterium isolated from the root of the halophyte Suaeda maritima.</title>
        <authorList>
            <person name="Chung E.J."/>
            <person name="Park J.A."/>
            <person name="Pramanik P."/>
            <person name="Bibi F."/>
            <person name="Jeon C.O."/>
            <person name="Chung Y.R."/>
        </authorList>
    </citation>
    <scope>NUCLEOTIDE SEQUENCE [LARGE SCALE GENOMIC DNA]</scope>
    <source>
        <strain evidence="2 3">YC6898</strain>
    </source>
</reference>
<keyword evidence="3" id="KW-1185">Reference proteome</keyword>
<dbReference type="InterPro" id="IPR005569">
    <property type="entry name" value="Arc_DNA-bd_dom"/>
</dbReference>
<dbReference type="Proteomes" id="UP000295131">
    <property type="component" value="Unassembled WGS sequence"/>
</dbReference>
<dbReference type="AlphaFoldDB" id="A0A4R5PNE1"/>
<dbReference type="InterPro" id="IPR013321">
    <property type="entry name" value="Arc_rbn_hlx_hlx"/>
</dbReference>
<evidence type="ECO:0000313" key="2">
    <source>
        <dbReference type="EMBL" id="TDH38562.1"/>
    </source>
</evidence>
<dbReference type="SUPFAM" id="SSF47598">
    <property type="entry name" value="Ribbon-helix-helix"/>
    <property type="match status" value="1"/>
</dbReference>
<dbReference type="Pfam" id="PF03869">
    <property type="entry name" value="Arc"/>
    <property type="match status" value="1"/>
</dbReference>
<dbReference type="EMBL" id="SMSI01000001">
    <property type="protein sequence ID" value="TDH38562.1"/>
    <property type="molecule type" value="Genomic_DNA"/>
</dbReference>
<organism evidence="2 3">
    <name type="scientific">Pseudohoeflea suaedae</name>
    <dbReference type="NCBI Taxonomy" id="877384"/>
    <lineage>
        <taxon>Bacteria</taxon>
        <taxon>Pseudomonadati</taxon>
        <taxon>Pseudomonadota</taxon>
        <taxon>Alphaproteobacteria</taxon>
        <taxon>Hyphomicrobiales</taxon>
        <taxon>Rhizobiaceae</taxon>
        <taxon>Pseudohoeflea</taxon>
    </lineage>
</organism>
<sequence length="135" mass="14774">MARKDPQVNVRLPASLKQRIEMAAAESGRSFTAEVVIRLQQSLTGAFVDLSSEGFGALIKRLEATVETSDVLFLRLRDQIRALEGKEPNSGAVEIPAMAFEQLQDALEKGETERAKAVLDDAVRTQLSSLRTSDT</sequence>
<evidence type="ECO:0000313" key="3">
    <source>
        <dbReference type="Proteomes" id="UP000295131"/>
    </source>
</evidence>
<proteinExistence type="predicted"/>
<dbReference type="GO" id="GO:0003677">
    <property type="term" value="F:DNA binding"/>
    <property type="evidence" value="ECO:0007669"/>
    <property type="project" value="UniProtKB-KW"/>
</dbReference>
<dbReference type="OrthoDB" id="8117140at2"/>
<gene>
    <name evidence="2" type="ORF">E2A64_05525</name>
</gene>
<accession>A0A4R5PNE1</accession>
<name>A0A4R5PNE1_9HYPH</name>